<name>A0A2P8DHP2_9ACTN</name>
<feature type="region of interest" description="Disordered" evidence="1">
    <location>
        <begin position="1"/>
        <end position="66"/>
    </location>
</feature>
<feature type="compositionally biased region" description="Low complexity" evidence="1">
    <location>
        <begin position="38"/>
        <end position="47"/>
    </location>
</feature>
<keyword evidence="4" id="KW-1185">Reference proteome</keyword>
<dbReference type="SUPFAM" id="SSF141868">
    <property type="entry name" value="EAL domain-like"/>
    <property type="match status" value="1"/>
</dbReference>
<gene>
    <name evidence="3" type="ORF">CLV63_11022</name>
</gene>
<comment type="caution">
    <text evidence="3">The sequence shown here is derived from an EMBL/GenBank/DDBJ whole genome shotgun (WGS) entry which is preliminary data.</text>
</comment>
<feature type="compositionally biased region" description="Pro residues" evidence="1">
    <location>
        <begin position="48"/>
        <end position="63"/>
    </location>
</feature>
<evidence type="ECO:0000259" key="2">
    <source>
        <dbReference type="Pfam" id="PF00563"/>
    </source>
</evidence>
<protein>
    <submittedName>
        <fullName evidence="3">EAL domain-containing protein (Putative c-di-GMP-specific phosphodiesterase class I)</fullName>
    </submittedName>
</protein>
<sequence length="425" mass="44486">MPHGREHGTAQRGSLRERRAKARPMRAPRGHDGGVRLSSDPADTPAGAAPPRPGGEPSAPPPADAAEGVAFHPVVDLESGAVLAVEAVPEAGADPDRLDGAARAEALRRSVRGAAALESLLPLVITVPAAVLSPSDDALPLLERELRRSGRRPRDVTLMLGPGLAGVAGRTVLDGVHRLRGLGFRCGFGTAAVPPPTLSEAAPFLVRLDSEHVAGVPHDEARTALIEGVARIALGAGTFPLAAGVHSLHQVVPLRRLGVRLAQGPLFSPDGWQPGDRVRPLPDSVMLPTEPATGQGPRVAEFMGPAATMGEDATAEEVLGVFTGDTARNSVILLDKWERPVASLDRVRFLLAISGPYGHALHARRPAVRLADAPRTVGRGLPALTALRAAGADRDRVYDDMIVVNEFGQCMGTVHVKDLISSMSQ</sequence>
<dbReference type="Gene3D" id="3.20.20.450">
    <property type="entry name" value="EAL domain"/>
    <property type="match status" value="1"/>
</dbReference>
<evidence type="ECO:0000313" key="4">
    <source>
        <dbReference type="Proteomes" id="UP000240542"/>
    </source>
</evidence>
<organism evidence="3 4">
    <name type="scientific">Murinocardiopsis flavida</name>
    <dbReference type="NCBI Taxonomy" id="645275"/>
    <lineage>
        <taxon>Bacteria</taxon>
        <taxon>Bacillati</taxon>
        <taxon>Actinomycetota</taxon>
        <taxon>Actinomycetes</taxon>
        <taxon>Streptosporangiales</taxon>
        <taxon>Nocardiopsidaceae</taxon>
        <taxon>Murinocardiopsis</taxon>
    </lineage>
</organism>
<dbReference type="EMBL" id="PYGA01000010">
    <property type="protein sequence ID" value="PSK96725.1"/>
    <property type="molecule type" value="Genomic_DNA"/>
</dbReference>
<proteinExistence type="predicted"/>
<dbReference type="Pfam" id="PF00563">
    <property type="entry name" value="EAL"/>
    <property type="match status" value="1"/>
</dbReference>
<dbReference type="InterPro" id="IPR001633">
    <property type="entry name" value="EAL_dom"/>
</dbReference>
<feature type="compositionally biased region" description="Basic residues" evidence="1">
    <location>
        <begin position="18"/>
        <end position="28"/>
    </location>
</feature>
<dbReference type="Proteomes" id="UP000240542">
    <property type="component" value="Unassembled WGS sequence"/>
</dbReference>
<reference evidence="3 4" key="1">
    <citation type="submission" date="2018-03" db="EMBL/GenBank/DDBJ databases">
        <title>Genomic Encyclopedia of Archaeal and Bacterial Type Strains, Phase II (KMG-II): from individual species to whole genera.</title>
        <authorList>
            <person name="Goeker M."/>
        </authorList>
    </citation>
    <scope>NUCLEOTIDE SEQUENCE [LARGE SCALE GENOMIC DNA]</scope>
    <source>
        <strain evidence="3 4">DSM 45312</strain>
    </source>
</reference>
<evidence type="ECO:0000256" key="1">
    <source>
        <dbReference type="SAM" id="MobiDB-lite"/>
    </source>
</evidence>
<feature type="compositionally biased region" description="Basic and acidic residues" evidence="1">
    <location>
        <begin position="1"/>
        <end position="17"/>
    </location>
</feature>
<dbReference type="InterPro" id="IPR035919">
    <property type="entry name" value="EAL_sf"/>
</dbReference>
<dbReference type="AlphaFoldDB" id="A0A2P8DHP2"/>
<feature type="domain" description="EAL" evidence="2">
    <location>
        <begin position="70"/>
        <end position="269"/>
    </location>
</feature>
<accession>A0A2P8DHP2</accession>
<evidence type="ECO:0000313" key="3">
    <source>
        <dbReference type="EMBL" id="PSK96725.1"/>
    </source>
</evidence>